<feature type="domain" description="Bacterial bifunctional deaminase-reductase C-terminal" evidence="1">
    <location>
        <begin position="7"/>
        <end position="188"/>
    </location>
</feature>
<reference evidence="2" key="1">
    <citation type="submission" date="2021-04" db="EMBL/GenBank/DDBJ databases">
        <authorList>
            <person name="Hartkoorn R.C."/>
            <person name="Beaudoing E."/>
            <person name="Hot D."/>
        </authorList>
    </citation>
    <scope>NUCLEOTIDE SEQUENCE</scope>
    <source>
        <strain evidence="2">NRRL B-16292</strain>
    </source>
</reference>
<dbReference type="PANTHER" id="PTHR38011:SF2">
    <property type="entry name" value="BIFUNCTIONAL DEAMINASE-REDUCTASE DOMAIN PROTEIN"/>
    <property type="match status" value="1"/>
</dbReference>
<reference evidence="2" key="2">
    <citation type="submission" date="2022-09" db="EMBL/GenBank/DDBJ databases">
        <title>Biosynthetic gene clusters of Dactylosporangioum fulvum.</title>
        <authorList>
            <person name="Caradec T."/>
        </authorList>
    </citation>
    <scope>NUCLEOTIDE SEQUENCE</scope>
    <source>
        <strain evidence="2">NRRL B-16292</strain>
    </source>
</reference>
<dbReference type="InterPro" id="IPR002734">
    <property type="entry name" value="RibDG_C"/>
</dbReference>
<gene>
    <name evidence="2" type="ORF">Dfulv_29620</name>
</gene>
<dbReference type="PANTHER" id="PTHR38011">
    <property type="entry name" value="DIHYDROFOLATE REDUCTASE FAMILY PROTEIN (AFU_ORTHOLOGUE AFUA_8G06820)"/>
    <property type="match status" value="1"/>
</dbReference>
<evidence type="ECO:0000313" key="3">
    <source>
        <dbReference type="Proteomes" id="UP001059617"/>
    </source>
</evidence>
<dbReference type="InterPro" id="IPR024072">
    <property type="entry name" value="DHFR-like_dom_sf"/>
</dbReference>
<keyword evidence="3" id="KW-1185">Reference proteome</keyword>
<proteinExistence type="predicted"/>
<sequence length="196" mass="20971">MGKLVAVENVTLDGVMQAPGGADEDARGGFRHGGWAHPYADHVMAETMGKGMGDDGVMLFGRRTYEQFYRFWSKQTDGNPYTAVLNRKHKYVASRTLAEPLPWENSSLLKADVTQAVAALKGDVAGDLVVLGSGELVRSLARAGLVDVYTLSIHPLTLGTGVKLFAEGEDAYGTLELVEAVPTTTGVIIATYRPTA</sequence>
<accession>A0ABY5VPB1</accession>
<protein>
    <submittedName>
        <fullName evidence="2">Dihydrofolate reductase family protein</fullName>
    </submittedName>
</protein>
<dbReference type="SUPFAM" id="SSF53597">
    <property type="entry name" value="Dihydrofolate reductase-like"/>
    <property type="match status" value="1"/>
</dbReference>
<organism evidence="2 3">
    <name type="scientific">Dactylosporangium fulvum</name>
    <dbReference type="NCBI Taxonomy" id="53359"/>
    <lineage>
        <taxon>Bacteria</taxon>
        <taxon>Bacillati</taxon>
        <taxon>Actinomycetota</taxon>
        <taxon>Actinomycetes</taxon>
        <taxon>Micromonosporales</taxon>
        <taxon>Micromonosporaceae</taxon>
        <taxon>Dactylosporangium</taxon>
    </lineage>
</organism>
<evidence type="ECO:0000313" key="2">
    <source>
        <dbReference type="EMBL" id="UWP79315.1"/>
    </source>
</evidence>
<evidence type="ECO:0000259" key="1">
    <source>
        <dbReference type="Pfam" id="PF01872"/>
    </source>
</evidence>
<dbReference type="InterPro" id="IPR050765">
    <property type="entry name" value="Riboflavin_Biosynth_HTPR"/>
</dbReference>
<dbReference type="Gene3D" id="3.40.430.10">
    <property type="entry name" value="Dihydrofolate Reductase, subunit A"/>
    <property type="match status" value="1"/>
</dbReference>
<dbReference type="Proteomes" id="UP001059617">
    <property type="component" value="Chromosome"/>
</dbReference>
<dbReference type="EMBL" id="CP073720">
    <property type="protein sequence ID" value="UWP79315.1"/>
    <property type="molecule type" value="Genomic_DNA"/>
</dbReference>
<dbReference type="Pfam" id="PF01872">
    <property type="entry name" value="RibD_C"/>
    <property type="match status" value="1"/>
</dbReference>
<dbReference type="RefSeq" id="WP_259856979.1">
    <property type="nucleotide sequence ID" value="NZ_BAAAST010000098.1"/>
</dbReference>
<name>A0ABY5VPB1_9ACTN</name>